<evidence type="ECO:0000313" key="1">
    <source>
        <dbReference type="EMBL" id="MBM7815150.1"/>
    </source>
</evidence>
<dbReference type="EMBL" id="JAFBCL010000001">
    <property type="protein sequence ID" value="MBM7815150.1"/>
    <property type="molecule type" value="Genomic_DNA"/>
</dbReference>
<evidence type="ECO:0000313" key="4">
    <source>
        <dbReference type="Proteomes" id="UP001195724"/>
    </source>
</evidence>
<organism evidence="2 3">
    <name type="scientific">Saccharothrix algeriensis</name>
    <dbReference type="NCBI Taxonomy" id="173560"/>
    <lineage>
        <taxon>Bacteria</taxon>
        <taxon>Bacillati</taxon>
        <taxon>Actinomycetota</taxon>
        <taxon>Actinomycetes</taxon>
        <taxon>Pseudonocardiales</taxon>
        <taxon>Pseudonocardiaceae</taxon>
        <taxon>Saccharothrix</taxon>
    </lineage>
</organism>
<dbReference type="Proteomes" id="UP001195724">
    <property type="component" value="Unassembled WGS sequence"/>
</dbReference>
<proteinExistence type="predicted"/>
<protein>
    <submittedName>
        <fullName evidence="2">Uncharacterized protein</fullName>
    </submittedName>
</protein>
<sequence>MTYQPRPVSGAIVTYLNPNVFDPVVFPHGVITGPHVVDPETHRSWVPVLRPDRTMVVLDAANIVEVRPAHDSWAEPGPAA</sequence>
<dbReference type="EMBL" id="CP072788">
    <property type="protein sequence ID" value="QTR03398.1"/>
    <property type="molecule type" value="Genomic_DNA"/>
</dbReference>
<accession>A0A8T8HY54</accession>
<evidence type="ECO:0000313" key="3">
    <source>
        <dbReference type="Proteomes" id="UP000671828"/>
    </source>
</evidence>
<gene>
    <name evidence="2" type="ORF">J7S33_31570</name>
    <name evidence="1" type="ORF">JOE68_006015</name>
</gene>
<dbReference type="AlphaFoldDB" id="A0A8T8HY54"/>
<name>A0A8T8HY54_9PSEU</name>
<dbReference type="Proteomes" id="UP000671828">
    <property type="component" value="Chromosome"/>
</dbReference>
<reference evidence="1 4" key="1">
    <citation type="submission" date="2021-01" db="EMBL/GenBank/DDBJ databases">
        <title>Sequencing the genomes of 1000 actinobacteria strains.</title>
        <authorList>
            <person name="Klenk H.-P."/>
        </authorList>
    </citation>
    <scope>NUCLEOTIDE SEQUENCE [LARGE SCALE GENOMIC DNA]</scope>
    <source>
        <strain evidence="1 4">DSM 44581</strain>
    </source>
</reference>
<keyword evidence="4" id="KW-1185">Reference proteome</keyword>
<reference evidence="2" key="2">
    <citation type="submission" date="2021-04" db="EMBL/GenBank/DDBJ databases">
        <title>Saccharothrix algeriensis WGS.</title>
        <authorList>
            <person name="Stuskova K."/>
            <person name="Hakalova E."/>
            <person name="Tebbal A.B."/>
            <person name="Eichmeier A."/>
        </authorList>
    </citation>
    <scope>NUCLEOTIDE SEQUENCE</scope>
    <source>
        <strain evidence="2">NRRL B-24137</strain>
    </source>
</reference>
<evidence type="ECO:0000313" key="2">
    <source>
        <dbReference type="EMBL" id="QTR03398.1"/>
    </source>
</evidence>
<dbReference type="RefSeq" id="WP_204845709.1">
    <property type="nucleotide sequence ID" value="NZ_JAFBCL010000001.1"/>
</dbReference>